<name>A0ACC3DAE8_9PEZI</name>
<gene>
    <name evidence="1" type="ORF">LTS18_009522</name>
</gene>
<reference evidence="1" key="1">
    <citation type="submission" date="2024-09" db="EMBL/GenBank/DDBJ databases">
        <title>Black Yeasts Isolated from many extreme environments.</title>
        <authorList>
            <person name="Coleine C."/>
            <person name="Stajich J.E."/>
            <person name="Selbmann L."/>
        </authorList>
    </citation>
    <scope>NUCLEOTIDE SEQUENCE</scope>
    <source>
        <strain evidence="1">CCFEE 5737</strain>
    </source>
</reference>
<evidence type="ECO:0000313" key="1">
    <source>
        <dbReference type="EMBL" id="KAK3064179.1"/>
    </source>
</evidence>
<organism evidence="1 2">
    <name type="scientific">Coniosporium uncinatum</name>
    <dbReference type="NCBI Taxonomy" id="93489"/>
    <lineage>
        <taxon>Eukaryota</taxon>
        <taxon>Fungi</taxon>
        <taxon>Dikarya</taxon>
        <taxon>Ascomycota</taxon>
        <taxon>Pezizomycotina</taxon>
        <taxon>Dothideomycetes</taxon>
        <taxon>Dothideomycetes incertae sedis</taxon>
        <taxon>Coniosporium</taxon>
    </lineage>
</organism>
<dbReference type="Proteomes" id="UP001186974">
    <property type="component" value="Unassembled WGS sequence"/>
</dbReference>
<sequence>MAGKDADAGAEATPVPQQPKKERMKITYDKYMAILNMLVRRVNNDQSATEDGVEEDELLMRYLERRESELETQEDLESERALARKVLRKMVKENMLMPI</sequence>
<proteinExistence type="predicted"/>
<keyword evidence="2" id="KW-1185">Reference proteome</keyword>
<dbReference type="EMBL" id="JAWDJW010006592">
    <property type="protein sequence ID" value="KAK3064179.1"/>
    <property type="molecule type" value="Genomic_DNA"/>
</dbReference>
<protein>
    <submittedName>
        <fullName evidence="1">Uncharacterized protein</fullName>
    </submittedName>
</protein>
<comment type="caution">
    <text evidence="1">The sequence shown here is derived from an EMBL/GenBank/DDBJ whole genome shotgun (WGS) entry which is preliminary data.</text>
</comment>
<evidence type="ECO:0000313" key="2">
    <source>
        <dbReference type="Proteomes" id="UP001186974"/>
    </source>
</evidence>
<accession>A0ACC3DAE8</accession>